<evidence type="ECO:0000259" key="6">
    <source>
        <dbReference type="PROSITE" id="PS50102"/>
    </source>
</evidence>
<dbReference type="GO" id="GO:0005634">
    <property type="term" value="C:nucleus"/>
    <property type="evidence" value="ECO:0007669"/>
    <property type="project" value="TreeGrafter"/>
</dbReference>
<feature type="compositionally biased region" description="Polar residues" evidence="5">
    <location>
        <begin position="168"/>
        <end position="190"/>
    </location>
</feature>
<keyword evidence="2" id="KW-0677">Repeat</keyword>
<dbReference type="InterPro" id="IPR035979">
    <property type="entry name" value="RBD_domain_sf"/>
</dbReference>
<dbReference type="PROSITE" id="PS50102">
    <property type="entry name" value="RRM"/>
    <property type="match status" value="2"/>
</dbReference>
<dbReference type="Pfam" id="PF00076">
    <property type="entry name" value="RRM_1"/>
    <property type="match status" value="2"/>
</dbReference>
<keyword evidence="3 4" id="KW-0694">RNA-binding</keyword>
<evidence type="ECO:0000256" key="4">
    <source>
        <dbReference type="PROSITE-ProRule" id="PRU00176"/>
    </source>
</evidence>
<evidence type="ECO:0000256" key="5">
    <source>
        <dbReference type="SAM" id="MobiDB-lite"/>
    </source>
</evidence>
<dbReference type="AlphaFoldDB" id="A0A8H5HW32"/>
<dbReference type="Proteomes" id="UP000518752">
    <property type="component" value="Unassembled WGS sequence"/>
</dbReference>
<dbReference type="PANTHER" id="PTHR11215:SF1">
    <property type="entry name" value="MYG1 EXONUCLEASE"/>
    <property type="match status" value="1"/>
</dbReference>
<proteinExistence type="inferred from homology"/>
<dbReference type="EMBL" id="JAACJN010000016">
    <property type="protein sequence ID" value="KAF5390255.1"/>
    <property type="molecule type" value="Genomic_DNA"/>
</dbReference>
<accession>A0A8H5HW32</accession>
<evidence type="ECO:0000256" key="2">
    <source>
        <dbReference type="ARBA" id="ARBA00022737"/>
    </source>
</evidence>
<dbReference type="GO" id="GO:0005737">
    <property type="term" value="C:cytoplasm"/>
    <property type="evidence" value="ECO:0007669"/>
    <property type="project" value="TreeGrafter"/>
</dbReference>
<feature type="domain" description="RRM" evidence="6">
    <location>
        <begin position="1"/>
        <end position="80"/>
    </location>
</feature>
<comment type="similarity">
    <text evidence="1">Belongs to the MYG1 family.</text>
</comment>
<protein>
    <recommendedName>
        <fullName evidence="6">RRM domain-containing protein</fullName>
    </recommendedName>
</protein>
<dbReference type="SUPFAM" id="SSF54928">
    <property type="entry name" value="RNA-binding domain, RBD"/>
    <property type="match status" value="2"/>
</dbReference>
<feature type="domain" description="RRM" evidence="6">
    <location>
        <begin position="82"/>
        <end position="158"/>
    </location>
</feature>
<dbReference type="PANTHER" id="PTHR11215">
    <property type="entry name" value="METAL DEPENDENT HYDROLASE - RELATED"/>
    <property type="match status" value="1"/>
</dbReference>
<evidence type="ECO:0000313" key="7">
    <source>
        <dbReference type="EMBL" id="KAF5390255.1"/>
    </source>
</evidence>
<keyword evidence="8" id="KW-1185">Reference proteome</keyword>
<dbReference type="Pfam" id="PF03690">
    <property type="entry name" value="MYG1_exonuc"/>
    <property type="match status" value="1"/>
</dbReference>
<evidence type="ECO:0000256" key="3">
    <source>
        <dbReference type="ARBA" id="ARBA00022884"/>
    </source>
</evidence>
<dbReference type="InterPro" id="IPR034156">
    <property type="entry name" value="Hrp1_RRM1"/>
</dbReference>
<dbReference type="OrthoDB" id="10265310at2759"/>
<feature type="region of interest" description="Disordered" evidence="5">
    <location>
        <begin position="161"/>
        <end position="196"/>
    </location>
</feature>
<dbReference type="InterPro" id="IPR012677">
    <property type="entry name" value="Nucleotide-bd_a/b_plait_sf"/>
</dbReference>
<dbReference type="GO" id="GO:0003723">
    <property type="term" value="F:RNA binding"/>
    <property type="evidence" value="ECO:0007669"/>
    <property type="project" value="UniProtKB-UniRule"/>
</dbReference>
<dbReference type="CDD" id="cd12577">
    <property type="entry name" value="RRM1_Hrp1p"/>
    <property type="match status" value="1"/>
</dbReference>
<reference evidence="7 8" key="1">
    <citation type="journal article" date="2020" name="ISME J.">
        <title>Uncovering the hidden diversity of litter-decomposition mechanisms in mushroom-forming fungi.</title>
        <authorList>
            <person name="Floudas D."/>
            <person name="Bentzer J."/>
            <person name="Ahren D."/>
            <person name="Johansson T."/>
            <person name="Persson P."/>
            <person name="Tunlid A."/>
        </authorList>
    </citation>
    <scope>NUCLEOTIDE SEQUENCE [LARGE SCALE GENOMIC DNA]</scope>
    <source>
        <strain evidence="7 8">CBS 406.79</strain>
    </source>
</reference>
<dbReference type="FunFam" id="3.30.70.330:FF:000025">
    <property type="entry name" value="RNA-binding protein Musashi homolog 2 isoform X1"/>
    <property type="match status" value="1"/>
</dbReference>
<sequence length="543" mass="59042">MFIGGLNWDTTDEGLRAYFEQFGNVDACTIMRDQAGRSRCFAFLTFEDPASVNAVMVKEHVLDGKIIDPKRAIPRQEHQRATKLFIGGLAGTVTSESMRAFFSQFGRVIDSTVMLDRDTGRSKGFGFVSLEDSNIQQYLGFGNLEIDGKLIDIKLAQPRYQREHFQEDQPSGSDGFNNRATGFSSTTNLQSGGNPAGNFSAGAAGASSGSPFDPSALAALYTRMFQMANVANGAMNPMMTGMNPMVAMRNNMMAGGTGMQGGAGMGNMAGGAGMGMGRGGMPGGSGGQNIPRGPRGNSNSAGLVYKHFGKEIISNETNLPVDHDNVQILWLKLYREFIEAIDAIDNGISQYDASEIKARYRVRTDLSARVAHLNPPWNKSLAAQDMDAQFEKASTLTGSEFLARLDYYSNAWLPARELLVAAIQRSKNEIDSSGRIILLESFLPWKEHLFDLESETTTMNSAATYVIYPDDNSGDWRVQAVSVEPESFESRKALPEKWRGLRDDVLSERTGIAGGVFVHASGFIGGNRTKDGALQMAKIALEL</sequence>
<dbReference type="SMART" id="SM00360">
    <property type="entry name" value="RRM"/>
    <property type="match status" value="2"/>
</dbReference>
<evidence type="ECO:0000313" key="8">
    <source>
        <dbReference type="Proteomes" id="UP000518752"/>
    </source>
</evidence>
<dbReference type="InterPro" id="IPR003226">
    <property type="entry name" value="MYG1_exonuclease"/>
</dbReference>
<organism evidence="7 8">
    <name type="scientific">Collybiopsis confluens</name>
    <dbReference type="NCBI Taxonomy" id="2823264"/>
    <lineage>
        <taxon>Eukaryota</taxon>
        <taxon>Fungi</taxon>
        <taxon>Dikarya</taxon>
        <taxon>Basidiomycota</taxon>
        <taxon>Agaricomycotina</taxon>
        <taxon>Agaricomycetes</taxon>
        <taxon>Agaricomycetidae</taxon>
        <taxon>Agaricales</taxon>
        <taxon>Marasmiineae</taxon>
        <taxon>Omphalotaceae</taxon>
        <taxon>Collybiopsis</taxon>
    </lineage>
</organism>
<name>A0A8H5HW32_9AGAR</name>
<dbReference type="Gene3D" id="3.30.70.330">
    <property type="match status" value="2"/>
</dbReference>
<comment type="caution">
    <text evidence="7">The sequence shown here is derived from an EMBL/GenBank/DDBJ whole genome shotgun (WGS) entry which is preliminary data.</text>
</comment>
<dbReference type="InterPro" id="IPR000504">
    <property type="entry name" value="RRM_dom"/>
</dbReference>
<gene>
    <name evidence="7" type="ORF">D9757_002911</name>
</gene>
<evidence type="ECO:0000256" key="1">
    <source>
        <dbReference type="ARBA" id="ARBA00010105"/>
    </source>
</evidence>